<gene>
    <name evidence="2" type="ORF">Cfor_01681</name>
</gene>
<dbReference type="GO" id="GO:0005737">
    <property type="term" value="C:cytoplasm"/>
    <property type="evidence" value="ECO:0007669"/>
    <property type="project" value="TreeGrafter"/>
</dbReference>
<evidence type="ECO:0000313" key="2">
    <source>
        <dbReference type="EMBL" id="GFG38663.1"/>
    </source>
</evidence>
<dbReference type="AlphaFoldDB" id="A0A6L2Q181"/>
<dbReference type="EMBL" id="BLKM01012994">
    <property type="protein sequence ID" value="GFG38663.1"/>
    <property type="molecule type" value="Genomic_DNA"/>
</dbReference>
<organism evidence="2 3">
    <name type="scientific">Coptotermes formosanus</name>
    <name type="common">Formosan subterranean termite</name>
    <dbReference type="NCBI Taxonomy" id="36987"/>
    <lineage>
        <taxon>Eukaryota</taxon>
        <taxon>Metazoa</taxon>
        <taxon>Ecdysozoa</taxon>
        <taxon>Arthropoda</taxon>
        <taxon>Hexapoda</taxon>
        <taxon>Insecta</taxon>
        <taxon>Pterygota</taxon>
        <taxon>Neoptera</taxon>
        <taxon>Polyneoptera</taxon>
        <taxon>Dictyoptera</taxon>
        <taxon>Blattodea</taxon>
        <taxon>Blattoidea</taxon>
        <taxon>Termitoidae</taxon>
        <taxon>Rhinotermitidae</taxon>
        <taxon>Coptotermes</taxon>
    </lineage>
</organism>
<dbReference type="GO" id="GO:0043022">
    <property type="term" value="F:ribosome binding"/>
    <property type="evidence" value="ECO:0007669"/>
    <property type="project" value="TreeGrafter"/>
</dbReference>
<dbReference type="PANTHER" id="PTHR10229">
    <property type="entry name" value="GTP-BINDING PROTEIN HFLX"/>
    <property type="match status" value="1"/>
</dbReference>
<feature type="region of interest" description="Disordered" evidence="1">
    <location>
        <begin position="48"/>
        <end position="75"/>
    </location>
</feature>
<dbReference type="PANTHER" id="PTHR10229:SF0">
    <property type="entry name" value="GTP-BINDING PROTEIN 6-RELATED"/>
    <property type="match status" value="1"/>
</dbReference>
<keyword evidence="3" id="KW-1185">Reference proteome</keyword>
<dbReference type="InterPro" id="IPR016496">
    <property type="entry name" value="GTPase_HflX"/>
</dbReference>
<dbReference type="GO" id="GO:0005525">
    <property type="term" value="F:GTP binding"/>
    <property type="evidence" value="ECO:0007669"/>
    <property type="project" value="InterPro"/>
</dbReference>
<evidence type="ECO:0000313" key="3">
    <source>
        <dbReference type="Proteomes" id="UP000502823"/>
    </source>
</evidence>
<accession>A0A6L2Q181</accession>
<dbReference type="OrthoDB" id="10268034at2759"/>
<name>A0A6L2Q181_COPFO</name>
<evidence type="ECO:0000256" key="1">
    <source>
        <dbReference type="SAM" id="MobiDB-lite"/>
    </source>
</evidence>
<reference evidence="3" key="1">
    <citation type="submission" date="2020-01" db="EMBL/GenBank/DDBJ databases">
        <title>Draft genome sequence of the Termite Coptotermes fromosanus.</title>
        <authorList>
            <person name="Itakura S."/>
            <person name="Yosikawa Y."/>
            <person name="Umezawa K."/>
        </authorList>
    </citation>
    <scope>NUCLEOTIDE SEQUENCE [LARGE SCALE GENOMIC DNA]</scope>
</reference>
<dbReference type="Proteomes" id="UP000502823">
    <property type="component" value="Unassembled WGS sequence"/>
</dbReference>
<dbReference type="InParanoid" id="A0A6L2Q181"/>
<protein>
    <submittedName>
        <fullName evidence="2">Uncharacterized protein</fullName>
    </submittedName>
</protein>
<proteinExistence type="predicted"/>
<sequence length="219" mass="24531">MCSVADVNVSHTQVKHIPLTTSTKFHGQYRTSNVNVSLPLSYKIMGSRSYSSGKRTSEFQKNGGDSGGSNRHDDEELEDFEKDQYDDMVKRVLHLPEMGYQVLVVQPYVKWGSGKKYNTTPELQLAEAVALIGTLNEWKVVDTVKVALYSLGKKSLFGTGNLQMLKERIYGDKQITAVFISTDILRGIQHRLMPYIGFKVSTGTECSEVLQVISIVNMK</sequence>
<comment type="caution">
    <text evidence="2">The sequence shown here is derived from an EMBL/GenBank/DDBJ whole genome shotgun (WGS) entry which is preliminary data.</text>
</comment>